<feature type="chain" id="PRO_5046530727" evidence="2">
    <location>
        <begin position="24"/>
        <end position="218"/>
    </location>
</feature>
<feature type="compositionally biased region" description="Basic and acidic residues" evidence="1">
    <location>
        <begin position="51"/>
        <end position="62"/>
    </location>
</feature>
<accession>A0ABN2ZCC8</accession>
<keyword evidence="4" id="KW-1185">Reference proteome</keyword>
<dbReference type="PROSITE" id="PS51257">
    <property type="entry name" value="PROKAR_LIPOPROTEIN"/>
    <property type="match status" value="1"/>
</dbReference>
<reference evidence="3 4" key="1">
    <citation type="journal article" date="2019" name="Int. J. Syst. Evol. Microbiol.">
        <title>The Global Catalogue of Microorganisms (GCM) 10K type strain sequencing project: providing services to taxonomists for standard genome sequencing and annotation.</title>
        <authorList>
            <consortium name="The Broad Institute Genomics Platform"/>
            <consortium name="The Broad Institute Genome Sequencing Center for Infectious Disease"/>
            <person name="Wu L."/>
            <person name="Ma J."/>
        </authorList>
    </citation>
    <scope>NUCLEOTIDE SEQUENCE [LARGE SCALE GENOMIC DNA]</scope>
    <source>
        <strain evidence="3 4">JCM 15481</strain>
    </source>
</reference>
<gene>
    <name evidence="3" type="ORF">GCM10009802_50140</name>
</gene>
<comment type="caution">
    <text evidence="3">The sequence shown here is derived from an EMBL/GenBank/DDBJ whole genome shotgun (WGS) entry which is preliminary data.</text>
</comment>
<keyword evidence="3" id="KW-0449">Lipoprotein</keyword>
<keyword evidence="2" id="KW-0732">Signal</keyword>
<evidence type="ECO:0000313" key="3">
    <source>
        <dbReference type="EMBL" id="GAA2140060.1"/>
    </source>
</evidence>
<name>A0ABN2ZCC8_9ACTN</name>
<protein>
    <submittedName>
        <fullName evidence="3">Lipoprotein</fullName>
    </submittedName>
</protein>
<evidence type="ECO:0000313" key="4">
    <source>
        <dbReference type="Proteomes" id="UP001500443"/>
    </source>
</evidence>
<evidence type="ECO:0000256" key="1">
    <source>
        <dbReference type="SAM" id="MobiDB-lite"/>
    </source>
</evidence>
<dbReference type="Proteomes" id="UP001500443">
    <property type="component" value="Unassembled WGS sequence"/>
</dbReference>
<sequence length="218" mass="23418">MRRRRTLPATLAALAATSLLLTACGSDDGGGGDDDKIKGADDASSAPPSPKESEKGVERPEIDFPSYAKNEFEGPTTGDPKKDAVLADNAERINSIDDAIFKGTTDTEALSFYSTGEALVSAKEFIDGYIEANDKWAGVTRYFDRTVSFRDDGAAVVIYCSDESGSVISQNPESEKLPDEPGSARAYVLYNTRLEQNEDGVWQTTNVISKRGAEQCAP</sequence>
<evidence type="ECO:0000256" key="2">
    <source>
        <dbReference type="SAM" id="SignalP"/>
    </source>
</evidence>
<organism evidence="3 4">
    <name type="scientific">Streptomyces synnematoformans</name>
    <dbReference type="NCBI Taxonomy" id="415721"/>
    <lineage>
        <taxon>Bacteria</taxon>
        <taxon>Bacillati</taxon>
        <taxon>Actinomycetota</taxon>
        <taxon>Actinomycetes</taxon>
        <taxon>Kitasatosporales</taxon>
        <taxon>Streptomycetaceae</taxon>
        <taxon>Streptomyces</taxon>
    </lineage>
</organism>
<feature type="signal peptide" evidence="2">
    <location>
        <begin position="1"/>
        <end position="23"/>
    </location>
</feature>
<dbReference type="EMBL" id="BAAAPF010000215">
    <property type="protein sequence ID" value="GAA2140060.1"/>
    <property type="molecule type" value="Genomic_DNA"/>
</dbReference>
<feature type="region of interest" description="Disordered" evidence="1">
    <location>
        <begin position="24"/>
        <end position="83"/>
    </location>
</feature>
<proteinExistence type="predicted"/>
<dbReference type="RefSeq" id="WP_344292422.1">
    <property type="nucleotide sequence ID" value="NZ_BAAAPF010000215.1"/>
</dbReference>